<dbReference type="Pfam" id="PF00579">
    <property type="entry name" value="tRNA-synt_1b"/>
    <property type="match status" value="1"/>
</dbReference>
<dbReference type="Gene3D" id="1.10.240.10">
    <property type="entry name" value="Tyrosyl-Transfer RNA Synthetase"/>
    <property type="match status" value="1"/>
</dbReference>
<dbReference type="PANTHER" id="PTHR11766:SF1">
    <property type="entry name" value="TYROSINE--TRNA LIGASE"/>
    <property type="match status" value="1"/>
</dbReference>
<dbReference type="NCBIfam" id="TIGR00234">
    <property type="entry name" value="tyrS"/>
    <property type="match status" value="1"/>
</dbReference>
<keyword evidence="2 10" id="KW-0436">Ligase</keyword>
<dbReference type="Pfam" id="PF00702">
    <property type="entry name" value="Hydrolase"/>
    <property type="match status" value="1"/>
</dbReference>
<dbReference type="EMBL" id="PCYK01000009">
    <property type="protein sequence ID" value="PIR46143.1"/>
    <property type="molecule type" value="Genomic_DNA"/>
</dbReference>
<dbReference type="Gene3D" id="1.10.150.520">
    <property type="match status" value="1"/>
</dbReference>
<dbReference type="InterPro" id="IPR036986">
    <property type="entry name" value="S4_RNA-bd_sf"/>
</dbReference>
<protein>
    <recommendedName>
        <fullName evidence="1 8">Tyrosine--tRNA ligase</fullName>
        <ecNumber evidence="1 8">6.1.1.1</ecNumber>
    </recommendedName>
</protein>
<dbReference type="CDD" id="cd00165">
    <property type="entry name" value="S4"/>
    <property type="match status" value="1"/>
</dbReference>
<dbReference type="Gene3D" id="3.40.50.1000">
    <property type="entry name" value="HAD superfamily/HAD-like"/>
    <property type="match status" value="1"/>
</dbReference>
<keyword evidence="5" id="KW-0648">Protein biosynthesis</keyword>
<dbReference type="Gene3D" id="3.40.50.620">
    <property type="entry name" value="HUPs"/>
    <property type="match status" value="1"/>
</dbReference>
<evidence type="ECO:0000256" key="9">
    <source>
        <dbReference type="PROSITE-ProRule" id="PRU00182"/>
    </source>
</evidence>
<evidence type="ECO:0000256" key="1">
    <source>
        <dbReference type="ARBA" id="ARBA00013160"/>
    </source>
</evidence>
<keyword evidence="3" id="KW-0547">Nucleotide-binding</keyword>
<evidence type="ECO:0000256" key="6">
    <source>
        <dbReference type="ARBA" id="ARBA00023146"/>
    </source>
</evidence>
<evidence type="ECO:0000313" key="11">
    <source>
        <dbReference type="Proteomes" id="UP000230431"/>
    </source>
</evidence>
<dbReference type="PROSITE" id="PS50889">
    <property type="entry name" value="S4"/>
    <property type="match status" value="1"/>
</dbReference>
<gene>
    <name evidence="10" type="primary">tyrS</name>
    <name evidence="10" type="ORF">COV08_01290</name>
</gene>
<comment type="catalytic activity">
    <reaction evidence="7">
        <text>tRNA(Tyr) + L-tyrosine + ATP = L-tyrosyl-tRNA(Tyr) + AMP + diphosphate + H(+)</text>
        <dbReference type="Rhea" id="RHEA:10220"/>
        <dbReference type="Rhea" id="RHEA-COMP:9706"/>
        <dbReference type="Rhea" id="RHEA-COMP:9707"/>
        <dbReference type="ChEBI" id="CHEBI:15378"/>
        <dbReference type="ChEBI" id="CHEBI:30616"/>
        <dbReference type="ChEBI" id="CHEBI:33019"/>
        <dbReference type="ChEBI" id="CHEBI:58315"/>
        <dbReference type="ChEBI" id="CHEBI:78442"/>
        <dbReference type="ChEBI" id="CHEBI:78536"/>
        <dbReference type="ChEBI" id="CHEBI:456215"/>
        <dbReference type="EC" id="6.1.1.1"/>
    </reaction>
</comment>
<organism evidence="10 11">
    <name type="scientific">Candidatus Vogelbacteria bacterium CG10_big_fil_rev_8_21_14_0_10_49_38</name>
    <dbReference type="NCBI Taxonomy" id="1975043"/>
    <lineage>
        <taxon>Bacteria</taxon>
        <taxon>Candidatus Vogeliibacteriota</taxon>
    </lineage>
</organism>
<dbReference type="GO" id="GO:0004831">
    <property type="term" value="F:tyrosine-tRNA ligase activity"/>
    <property type="evidence" value="ECO:0007669"/>
    <property type="project" value="UniProtKB-UniRule"/>
</dbReference>
<dbReference type="Gene3D" id="3.10.290.10">
    <property type="entry name" value="RNA-binding S4 domain"/>
    <property type="match status" value="1"/>
</dbReference>
<dbReference type="InterPro" id="IPR002307">
    <property type="entry name" value="Tyr-tRNA-ligase"/>
</dbReference>
<accession>A0A2H0RI25</accession>
<evidence type="ECO:0000256" key="8">
    <source>
        <dbReference type="NCBIfam" id="TIGR00234"/>
    </source>
</evidence>
<evidence type="ECO:0000313" key="10">
    <source>
        <dbReference type="EMBL" id="PIR46143.1"/>
    </source>
</evidence>
<sequence length="619" mass="70636">MTKAIIFDLDGTLYSRTSSLYQLMSSSIRIWFQSQLRMNDATFNGYFEQMKRLYPSPLEAIQAHGLDIHSFHESVFDGLVPAAHLAPDEKLRIMLEELSAQKFIVTFASCQHTHAVLQALGVKTSFSGIVVPDEKWTATSKLVAYETIREENGWLTEEVCVVGDDIHTDLLDARAAGYQCVLVSGSAQAPDIECIKSIHELETIIRKRLDRKEKLMPEKSIAELHASFSRTTEEIFSLNEWDLLLRSGKQLRIKYGVDVTAPFLHIGHAVNLWMMRKLQDLGHKVVFLVGDFTTQIGDPTGKSKTRPVIPAEEIERNTALFIEQARMVLRFDDPNLLEIRRNSEWYAGMALSEFLKLMSMVTHSRLISRDMFQKRIAESADIYMHELVYPILQGYDSFMLGADLTIIGTDQLFNEMLGRFYQEKFGQKPQVIITTKITPGIDGVAKQSKSLDNYIGLGHSPRDKFGRIMRLPDALIPTYFRVYTEVSDEKLRDIDSMVQSNPLVAKKLLAEEIVKRYHGEDVAREERDWFDRTFSKRQVPVDVPTITVEKKAASALGFVKQFFGGKKSNAEIRRLFQQGAVTVDGRKVSNPLEQIEPSEGDTFQVGKRIWFRLHLKEER</sequence>
<dbReference type="InterPro" id="IPR023214">
    <property type="entry name" value="HAD_sf"/>
</dbReference>
<dbReference type="PRINTS" id="PR01040">
    <property type="entry name" value="TRNASYNTHTYR"/>
</dbReference>
<evidence type="ECO:0000256" key="4">
    <source>
        <dbReference type="ARBA" id="ARBA00022840"/>
    </source>
</evidence>
<dbReference type="InterPro" id="IPR014729">
    <property type="entry name" value="Rossmann-like_a/b/a_fold"/>
</dbReference>
<dbReference type="InterPro" id="IPR036412">
    <property type="entry name" value="HAD-like_sf"/>
</dbReference>
<dbReference type="SUPFAM" id="SSF56784">
    <property type="entry name" value="HAD-like"/>
    <property type="match status" value="1"/>
</dbReference>
<comment type="caution">
    <text evidence="10">The sequence shown here is derived from an EMBL/GenBank/DDBJ whole genome shotgun (WGS) entry which is preliminary data.</text>
</comment>
<evidence type="ECO:0000256" key="2">
    <source>
        <dbReference type="ARBA" id="ARBA00022598"/>
    </source>
</evidence>
<reference evidence="10 11" key="1">
    <citation type="submission" date="2017-09" db="EMBL/GenBank/DDBJ databases">
        <title>Depth-based differentiation of microbial function through sediment-hosted aquifers and enrichment of novel symbionts in the deep terrestrial subsurface.</title>
        <authorList>
            <person name="Probst A.J."/>
            <person name="Ladd B."/>
            <person name="Jarett J.K."/>
            <person name="Geller-Mcgrath D.E."/>
            <person name="Sieber C.M."/>
            <person name="Emerson J.B."/>
            <person name="Anantharaman K."/>
            <person name="Thomas B.C."/>
            <person name="Malmstrom R."/>
            <person name="Stieglmeier M."/>
            <person name="Klingl A."/>
            <person name="Woyke T."/>
            <person name="Ryan C.M."/>
            <person name="Banfield J.F."/>
        </authorList>
    </citation>
    <scope>NUCLEOTIDE SEQUENCE [LARGE SCALE GENOMIC DNA]</scope>
    <source>
        <strain evidence="10">CG10_big_fil_rev_8_21_14_0_10_49_38</strain>
    </source>
</reference>
<keyword evidence="6" id="KW-0030">Aminoacyl-tRNA synthetase</keyword>
<dbReference type="AlphaFoldDB" id="A0A2H0RI25"/>
<dbReference type="Proteomes" id="UP000230431">
    <property type="component" value="Unassembled WGS sequence"/>
</dbReference>
<evidence type="ECO:0000256" key="7">
    <source>
        <dbReference type="ARBA" id="ARBA00048248"/>
    </source>
</evidence>
<dbReference type="InterPro" id="IPR024088">
    <property type="entry name" value="Tyr-tRNA-ligase_bac-type"/>
</dbReference>
<dbReference type="PROSITE" id="PS01228">
    <property type="entry name" value="COF_1"/>
    <property type="match status" value="1"/>
</dbReference>
<dbReference type="PANTHER" id="PTHR11766">
    <property type="entry name" value="TYROSYL-TRNA SYNTHETASE"/>
    <property type="match status" value="1"/>
</dbReference>
<keyword evidence="4" id="KW-0067">ATP-binding</keyword>
<dbReference type="InterPro" id="IPR002305">
    <property type="entry name" value="aa-tRNA-synth_Ic"/>
</dbReference>
<keyword evidence="9" id="KW-0694">RNA-binding</keyword>
<dbReference type="SUPFAM" id="SSF52374">
    <property type="entry name" value="Nucleotidylyl transferase"/>
    <property type="match status" value="1"/>
</dbReference>
<dbReference type="GO" id="GO:0005524">
    <property type="term" value="F:ATP binding"/>
    <property type="evidence" value="ECO:0007669"/>
    <property type="project" value="UniProtKB-KW"/>
</dbReference>
<proteinExistence type="predicted"/>
<evidence type="ECO:0000256" key="3">
    <source>
        <dbReference type="ARBA" id="ARBA00022741"/>
    </source>
</evidence>
<dbReference type="SUPFAM" id="SSF55174">
    <property type="entry name" value="Alpha-L RNA-binding motif"/>
    <property type="match status" value="1"/>
</dbReference>
<evidence type="ECO:0000256" key="5">
    <source>
        <dbReference type="ARBA" id="ARBA00022917"/>
    </source>
</evidence>
<dbReference type="GO" id="GO:0003723">
    <property type="term" value="F:RNA binding"/>
    <property type="evidence" value="ECO:0007669"/>
    <property type="project" value="UniProtKB-KW"/>
</dbReference>
<name>A0A2H0RI25_9BACT</name>
<dbReference type="GO" id="GO:0006437">
    <property type="term" value="P:tyrosyl-tRNA aminoacylation"/>
    <property type="evidence" value="ECO:0007669"/>
    <property type="project" value="UniProtKB-UniRule"/>
</dbReference>
<dbReference type="GO" id="GO:0005829">
    <property type="term" value="C:cytosol"/>
    <property type="evidence" value="ECO:0007669"/>
    <property type="project" value="TreeGrafter"/>
</dbReference>
<dbReference type="EC" id="6.1.1.1" evidence="1 8"/>